<evidence type="ECO:0000313" key="3">
    <source>
        <dbReference type="Proteomes" id="UP001180020"/>
    </source>
</evidence>
<sequence length="378" mass="39420">MPSPIAPGKVSSSPPLPKPPDPLVPSPVFAATPSPTSSPFSSLPSLLGTHPQVVSSSGPEAPPPSGVPSSPTPSPLVNVAPNHPPLPPPSKGMASSSRDGSSSAKGLLPNPSSVHRGALTKAGQKIINPHPRRQRVNIPLPMVSEEAKPWSSLFKAPVTHRVHTSLEFFTPTIDGATEGVKFTKVAAALPFNLIAPIASGATAPLTKAVRNLKAPLVSCVATQKVVSSGEDPQNADAIGAASKNEDSSGDANAATIDPSVPSSLEAEIVNSQEEYCPKLCSITAKSVEEFFPPEFMFDTPPEHSKGKPINLQVVLHPQQISMTPETTGLKQQSKRNKKVSKHTSNSLLDSSEQSGDLKQNKKKGKSQVSHQGSSKAKA</sequence>
<feature type="compositionally biased region" description="Pro residues" evidence="1">
    <location>
        <begin position="60"/>
        <end position="74"/>
    </location>
</feature>
<feature type="region of interest" description="Disordered" evidence="1">
    <location>
        <begin position="1"/>
        <end position="115"/>
    </location>
</feature>
<feature type="compositionally biased region" description="Pro residues" evidence="1">
    <location>
        <begin position="14"/>
        <end position="25"/>
    </location>
</feature>
<protein>
    <submittedName>
        <fullName evidence="2">Uncharacterized protein</fullName>
    </submittedName>
</protein>
<reference evidence="2" key="1">
    <citation type="journal article" date="2023" name="Nat. Commun.">
        <title>Diploid and tetraploid genomes of Acorus and the evolution of monocots.</title>
        <authorList>
            <person name="Ma L."/>
            <person name="Liu K.W."/>
            <person name="Li Z."/>
            <person name="Hsiao Y.Y."/>
            <person name="Qi Y."/>
            <person name="Fu T."/>
            <person name="Tang G.D."/>
            <person name="Zhang D."/>
            <person name="Sun W.H."/>
            <person name="Liu D.K."/>
            <person name="Li Y."/>
            <person name="Chen G.Z."/>
            <person name="Liu X.D."/>
            <person name="Liao X.Y."/>
            <person name="Jiang Y.T."/>
            <person name="Yu X."/>
            <person name="Hao Y."/>
            <person name="Huang J."/>
            <person name="Zhao X.W."/>
            <person name="Ke S."/>
            <person name="Chen Y.Y."/>
            <person name="Wu W.L."/>
            <person name="Hsu J.L."/>
            <person name="Lin Y.F."/>
            <person name="Huang M.D."/>
            <person name="Li C.Y."/>
            <person name="Huang L."/>
            <person name="Wang Z.W."/>
            <person name="Zhao X."/>
            <person name="Zhong W.Y."/>
            <person name="Peng D.H."/>
            <person name="Ahmad S."/>
            <person name="Lan S."/>
            <person name="Zhang J.S."/>
            <person name="Tsai W.C."/>
            <person name="Van de Peer Y."/>
            <person name="Liu Z.J."/>
        </authorList>
    </citation>
    <scope>NUCLEOTIDE SEQUENCE</scope>
    <source>
        <strain evidence="2">CP</strain>
    </source>
</reference>
<feature type="compositionally biased region" description="Polar residues" evidence="1">
    <location>
        <begin position="342"/>
        <end position="357"/>
    </location>
</feature>
<keyword evidence="3" id="KW-1185">Reference proteome</keyword>
<evidence type="ECO:0000256" key="1">
    <source>
        <dbReference type="SAM" id="MobiDB-lite"/>
    </source>
</evidence>
<feature type="compositionally biased region" description="Basic residues" evidence="1">
    <location>
        <begin position="332"/>
        <end position="341"/>
    </location>
</feature>
<feature type="compositionally biased region" description="Polar residues" evidence="1">
    <location>
        <begin position="366"/>
        <end position="378"/>
    </location>
</feature>
<evidence type="ECO:0000313" key="2">
    <source>
        <dbReference type="EMBL" id="KAK1310215.1"/>
    </source>
</evidence>
<dbReference type="EMBL" id="JAUJYO010000008">
    <property type="protein sequence ID" value="KAK1310215.1"/>
    <property type="molecule type" value="Genomic_DNA"/>
</dbReference>
<accession>A0AAV9EBN1</accession>
<feature type="region of interest" description="Disordered" evidence="1">
    <location>
        <begin position="228"/>
        <end position="259"/>
    </location>
</feature>
<feature type="region of interest" description="Disordered" evidence="1">
    <location>
        <begin position="321"/>
        <end position="378"/>
    </location>
</feature>
<feature type="compositionally biased region" description="Polar residues" evidence="1">
    <location>
        <begin position="321"/>
        <end position="331"/>
    </location>
</feature>
<organism evidence="2 3">
    <name type="scientific">Acorus calamus</name>
    <name type="common">Sweet flag</name>
    <dbReference type="NCBI Taxonomy" id="4465"/>
    <lineage>
        <taxon>Eukaryota</taxon>
        <taxon>Viridiplantae</taxon>
        <taxon>Streptophyta</taxon>
        <taxon>Embryophyta</taxon>
        <taxon>Tracheophyta</taxon>
        <taxon>Spermatophyta</taxon>
        <taxon>Magnoliopsida</taxon>
        <taxon>Liliopsida</taxon>
        <taxon>Acoraceae</taxon>
        <taxon>Acorus</taxon>
    </lineage>
</organism>
<dbReference type="Proteomes" id="UP001180020">
    <property type="component" value="Unassembled WGS sequence"/>
</dbReference>
<reference evidence="2" key="2">
    <citation type="submission" date="2023-06" db="EMBL/GenBank/DDBJ databases">
        <authorList>
            <person name="Ma L."/>
            <person name="Liu K.-W."/>
            <person name="Li Z."/>
            <person name="Hsiao Y.-Y."/>
            <person name="Qi Y."/>
            <person name="Fu T."/>
            <person name="Tang G."/>
            <person name="Zhang D."/>
            <person name="Sun W.-H."/>
            <person name="Liu D.-K."/>
            <person name="Li Y."/>
            <person name="Chen G.-Z."/>
            <person name="Liu X.-D."/>
            <person name="Liao X.-Y."/>
            <person name="Jiang Y.-T."/>
            <person name="Yu X."/>
            <person name="Hao Y."/>
            <person name="Huang J."/>
            <person name="Zhao X.-W."/>
            <person name="Ke S."/>
            <person name="Chen Y.-Y."/>
            <person name="Wu W.-L."/>
            <person name="Hsu J.-L."/>
            <person name="Lin Y.-F."/>
            <person name="Huang M.-D."/>
            <person name="Li C.-Y."/>
            <person name="Huang L."/>
            <person name="Wang Z.-W."/>
            <person name="Zhao X."/>
            <person name="Zhong W.-Y."/>
            <person name="Peng D.-H."/>
            <person name="Ahmad S."/>
            <person name="Lan S."/>
            <person name="Zhang J.-S."/>
            <person name="Tsai W.-C."/>
            <person name="Van De Peer Y."/>
            <person name="Liu Z.-J."/>
        </authorList>
    </citation>
    <scope>NUCLEOTIDE SEQUENCE</scope>
    <source>
        <strain evidence="2">CP</strain>
        <tissue evidence="2">Leaves</tissue>
    </source>
</reference>
<comment type="caution">
    <text evidence="2">The sequence shown here is derived from an EMBL/GenBank/DDBJ whole genome shotgun (WGS) entry which is preliminary data.</text>
</comment>
<proteinExistence type="predicted"/>
<feature type="compositionally biased region" description="Low complexity" evidence="1">
    <location>
        <begin position="26"/>
        <end position="46"/>
    </location>
</feature>
<feature type="compositionally biased region" description="Low complexity" evidence="1">
    <location>
        <begin position="91"/>
        <end position="106"/>
    </location>
</feature>
<dbReference type="AlphaFoldDB" id="A0AAV9EBN1"/>
<name>A0AAV9EBN1_ACOCL</name>
<gene>
    <name evidence="2" type="ORF">QJS10_CPA08g01666</name>
</gene>